<gene>
    <name evidence="2" type="ORF">PICST_28888</name>
</gene>
<dbReference type="HOGENOM" id="CLU_007383_12_3_1"/>
<dbReference type="OMA" id="ILHAHID"/>
<dbReference type="Gene3D" id="3.40.50.720">
    <property type="entry name" value="NAD(P)-binding Rossmann-like Domain"/>
    <property type="match status" value="1"/>
</dbReference>
<dbReference type="RefSeq" id="XP_001386795.2">
    <property type="nucleotide sequence ID" value="XM_001386758.1"/>
</dbReference>
<dbReference type="KEGG" id="pic:PICST_28888"/>
<comment type="caution">
    <text evidence="2">The sequence shown here is derived from an EMBL/GenBank/DDBJ whole genome shotgun (WGS) entry which is preliminary data.</text>
</comment>
<evidence type="ECO:0000313" key="2">
    <source>
        <dbReference type="EMBL" id="EAZ62772.2"/>
    </source>
</evidence>
<dbReference type="STRING" id="322104.A3GH79"/>
<protein>
    <recommendedName>
        <fullName evidence="1">NAD-dependent epimerase/dehydratase domain-containing protein</fullName>
    </recommendedName>
</protein>
<dbReference type="AlphaFoldDB" id="A3GH79"/>
<feature type="domain" description="NAD-dependent epimerase/dehydratase" evidence="1">
    <location>
        <begin position="7"/>
        <end position="216"/>
    </location>
</feature>
<dbReference type="GO" id="GO:0005737">
    <property type="term" value="C:cytoplasm"/>
    <property type="evidence" value="ECO:0007669"/>
    <property type="project" value="TreeGrafter"/>
</dbReference>
<dbReference type="eggNOG" id="ENOG502S1CC">
    <property type="taxonomic scope" value="Eukaryota"/>
</dbReference>
<dbReference type="PANTHER" id="PTHR48079:SF3">
    <property type="entry name" value="NAD-DEPENDENT EPIMERASE_DEHYDRATASE DOMAIN-CONTAINING PROTEIN"/>
    <property type="match status" value="1"/>
</dbReference>
<keyword evidence="3" id="KW-1185">Reference proteome</keyword>
<proteinExistence type="predicted"/>
<dbReference type="InterPro" id="IPR051783">
    <property type="entry name" value="NAD(P)-dependent_oxidoreduct"/>
</dbReference>
<dbReference type="PANTHER" id="PTHR48079">
    <property type="entry name" value="PROTEIN YEEZ"/>
    <property type="match status" value="1"/>
</dbReference>
<dbReference type="OrthoDB" id="10000533at2759"/>
<evidence type="ECO:0000313" key="3">
    <source>
        <dbReference type="Proteomes" id="UP000002258"/>
    </source>
</evidence>
<name>A3GH79_PICST</name>
<reference evidence="2 3" key="1">
    <citation type="journal article" date="2007" name="Nat. Biotechnol.">
        <title>Genome sequence of the lignocellulose-bioconverting and xylose-fermenting yeast Pichia stipitis.</title>
        <authorList>
            <person name="Jeffries T.W."/>
            <person name="Grigoriev I.V."/>
            <person name="Grimwood J."/>
            <person name="Laplaza J.M."/>
            <person name="Aerts A."/>
            <person name="Salamov A."/>
            <person name="Schmutz J."/>
            <person name="Lindquist E."/>
            <person name="Dehal P."/>
            <person name="Shapiro H."/>
            <person name="Jin Y.S."/>
            <person name="Passoth V."/>
            <person name="Richardson P.M."/>
        </authorList>
    </citation>
    <scope>NUCLEOTIDE SEQUENCE [LARGE SCALE GENOMIC DNA]</scope>
    <source>
        <strain evidence="3">ATCC 58785 / CBS 6054 / NBRC 10063 / NRRL Y-11545</strain>
    </source>
</reference>
<accession>A3GH79</accession>
<sequence length="321" mass="35342">MSTQNKVLLVGATGYIGHQAALALRRNNYLVYGLARSEAKAVFLAKDELIPIIGTGEKPDYLDEIVTHEIHTVIDFTGTPTSTADILEKLQSIVTEKKFKVNFIYISGIWVHGDSSEKVTEADKPVIEKVGSLVKYRVALEEKILSLKDIIPSIIIRPGILFGGKADIWGVMFGQVLGSVLAGDSTVTIPLREELTSGFIHNEDLAQLIFLAVEKFDSANSAVIKSPIFDVISETVNVPSIIVAGADELGFKGTINFTGHPTFEENPLLESFDTNVRCSNELAKKTFGWEPKIHLAENLALLVRTWVVHQNEDFYTTLSKK</sequence>
<dbReference type="Pfam" id="PF01370">
    <property type="entry name" value="Epimerase"/>
    <property type="match status" value="1"/>
</dbReference>
<dbReference type="GO" id="GO:0004029">
    <property type="term" value="F:aldehyde dehydrogenase (NAD+) activity"/>
    <property type="evidence" value="ECO:0007669"/>
    <property type="project" value="TreeGrafter"/>
</dbReference>
<dbReference type="EMBL" id="AAVQ01000002">
    <property type="protein sequence ID" value="EAZ62772.2"/>
    <property type="molecule type" value="Genomic_DNA"/>
</dbReference>
<dbReference type="InterPro" id="IPR036291">
    <property type="entry name" value="NAD(P)-bd_dom_sf"/>
</dbReference>
<dbReference type="Proteomes" id="UP000002258">
    <property type="component" value="Chromosome 1"/>
</dbReference>
<evidence type="ECO:0000259" key="1">
    <source>
        <dbReference type="Pfam" id="PF01370"/>
    </source>
</evidence>
<dbReference type="InterPro" id="IPR001509">
    <property type="entry name" value="Epimerase_deHydtase"/>
</dbReference>
<organism evidence="2 3">
    <name type="scientific">Scheffersomyces stipitis (strain ATCC 58785 / CBS 6054 / NBRC 10063 / NRRL Y-11545)</name>
    <name type="common">Yeast</name>
    <name type="synonym">Pichia stipitis</name>
    <dbReference type="NCBI Taxonomy" id="322104"/>
    <lineage>
        <taxon>Eukaryota</taxon>
        <taxon>Fungi</taxon>
        <taxon>Dikarya</taxon>
        <taxon>Ascomycota</taxon>
        <taxon>Saccharomycotina</taxon>
        <taxon>Pichiomycetes</taxon>
        <taxon>Debaryomycetaceae</taxon>
        <taxon>Scheffersomyces</taxon>
    </lineage>
</organism>
<dbReference type="GeneID" id="4851628"/>
<dbReference type="InParanoid" id="A3GH79"/>
<dbReference type="SUPFAM" id="SSF51735">
    <property type="entry name" value="NAD(P)-binding Rossmann-fold domains"/>
    <property type="match status" value="1"/>
</dbReference>